<name>A0A833EC60_9EURY</name>
<dbReference type="Proteomes" id="UP000623215">
    <property type="component" value="Unassembled WGS sequence"/>
</dbReference>
<protein>
    <submittedName>
        <fullName evidence="1">Molybdenum cofactor biosynthesis protein MoaE</fullName>
    </submittedName>
</protein>
<dbReference type="InterPro" id="IPR036563">
    <property type="entry name" value="MoaE_sf"/>
</dbReference>
<dbReference type="GO" id="GO:0006777">
    <property type="term" value="P:Mo-molybdopterin cofactor biosynthetic process"/>
    <property type="evidence" value="ECO:0007669"/>
    <property type="project" value="InterPro"/>
</dbReference>
<dbReference type="InterPro" id="IPR003448">
    <property type="entry name" value="Mopterin_biosynth_MoaE"/>
</dbReference>
<dbReference type="AlphaFoldDB" id="A0A833EC60"/>
<gene>
    <name evidence="1" type="ORF">EYH55_04795</name>
</gene>
<dbReference type="PANTHER" id="PTHR23404">
    <property type="entry name" value="MOLYBDOPTERIN SYNTHASE RELATED"/>
    <property type="match status" value="1"/>
</dbReference>
<accession>A0A833EC60</accession>
<dbReference type="SUPFAM" id="SSF54690">
    <property type="entry name" value="Molybdopterin synthase subunit MoaE"/>
    <property type="match status" value="1"/>
</dbReference>
<sequence length="121" mass="14335">MKVYNNYEEFKNTLERLREKYRGEMGCCASITGYVRNYDLVEGRKVPCEGMFVEDKSREIEEIVEDALKRYPILDVVVYHNIGHLKVGDIITSIYVFARHRREAFLACEYIIDRIKSLECR</sequence>
<evidence type="ECO:0000313" key="2">
    <source>
        <dbReference type="Proteomes" id="UP000623215"/>
    </source>
</evidence>
<dbReference type="Gene3D" id="3.90.1170.40">
    <property type="entry name" value="Molybdopterin biosynthesis MoaE subunit"/>
    <property type="match status" value="1"/>
</dbReference>
<proteinExistence type="predicted"/>
<reference evidence="1" key="1">
    <citation type="journal article" date="2020" name="ISME J.">
        <title>Gammaproteobacteria mediating utilization of methyl-, sulfur- and petroleum organic compounds in deep ocean hydrothermal plumes.</title>
        <authorList>
            <person name="Zhou Z."/>
            <person name="Liu Y."/>
            <person name="Pan J."/>
            <person name="Cron B.R."/>
            <person name="Toner B.M."/>
            <person name="Anantharaman K."/>
            <person name="Breier J.A."/>
            <person name="Dick G.J."/>
            <person name="Li M."/>
        </authorList>
    </citation>
    <scope>NUCLEOTIDE SEQUENCE</scope>
    <source>
        <strain evidence="1">SZUA-1534</strain>
    </source>
</reference>
<comment type="caution">
    <text evidence="1">The sequence shown here is derived from an EMBL/GenBank/DDBJ whole genome shotgun (WGS) entry which is preliminary data.</text>
</comment>
<dbReference type="EMBL" id="DQVW01000090">
    <property type="protein sequence ID" value="HIQ32778.1"/>
    <property type="molecule type" value="Genomic_DNA"/>
</dbReference>
<organism evidence="1 2">
    <name type="scientific">Methanothermococcus okinawensis</name>
    <dbReference type="NCBI Taxonomy" id="155863"/>
    <lineage>
        <taxon>Archaea</taxon>
        <taxon>Methanobacteriati</taxon>
        <taxon>Methanobacteriota</taxon>
        <taxon>Methanomada group</taxon>
        <taxon>Methanococci</taxon>
        <taxon>Methanococcales</taxon>
        <taxon>Methanococcaceae</taxon>
        <taxon>Methanothermococcus</taxon>
    </lineage>
</organism>
<evidence type="ECO:0000313" key="1">
    <source>
        <dbReference type="EMBL" id="HIQ32778.1"/>
    </source>
</evidence>
<dbReference type="Pfam" id="PF02391">
    <property type="entry name" value="MoaE"/>
    <property type="match status" value="1"/>
</dbReference>